<evidence type="ECO:0000256" key="3">
    <source>
        <dbReference type="ARBA" id="ARBA00022692"/>
    </source>
</evidence>
<dbReference type="Pfam" id="PF00702">
    <property type="entry name" value="Hydrolase"/>
    <property type="match status" value="1"/>
</dbReference>
<keyword evidence="3 6" id="KW-0812">Transmembrane</keyword>
<keyword evidence="9" id="KW-1185">Reference proteome</keyword>
<keyword evidence="4 6" id="KW-1133">Transmembrane helix</keyword>
<dbReference type="FunFam" id="2.70.150.10:FF:000002">
    <property type="entry name" value="Copper-transporting ATPase 1, putative"/>
    <property type="match status" value="1"/>
</dbReference>
<evidence type="ECO:0000256" key="5">
    <source>
        <dbReference type="ARBA" id="ARBA00023136"/>
    </source>
</evidence>
<dbReference type="GO" id="GO:0005886">
    <property type="term" value="C:plasma membrane"/>
    <property type="evidence" value="ECO:0007669"/>
    <property type="project" value="UniProtKB-SubCell"/>
</dbReference>
<dbReference type="GO" id="GO:0016887">
    <property type="term" value="F:ATP hydrolysis activity"/>
    <property type="evidence" value="ECO:0007669"/>
    <property type="project" value="InterPro"/>
</dbReference>
<dbReference type="Pfam" id="PF00122">
    <property type="entry name" value="E1-E2_ATPase"/>
    <property type="match status" value="1"/>
</dbReference>
<keyword evidence="6" id="KW-1003">Cell membrane</keyword>
<dbReference type="InterPro" id="IPR027256">
    <property type="entry name" value="P-typ_ATPase_IB"/>
</dbReference>
<dbReference type="PROSITE" id="PS00154">
    <property type="entry name" value="ATPASE_E1_E2"/>
    <property type="match status" value="1"/>
</dbReference>
<feature type="transmembrane region" description="Helical" evidence="6">
    <location>
        <begin position="233"/>
        <end position="252"/>
    </location>
</feature>
<dbReference type="InterPro" id="IPR023214">
    <property type="entry name" value="HAD_sf"/>
</dbReference>
<dbReference type="InterPro" id="IPR018303">
    <property type="entry name" value="ATPase_P-typ_P_site"/>
</dbReference>
<dbReference type="NCBIfam" id="TIGR01494">
    <property type="entry name" value="ATPase_P-type"/>
    <property type="match status" value="1"/>
</dbReference>
<dbReference type="InterPro" id="IPR051014">
    <property type="entry name" value="Cation_Transport_ATPase_IB"/>
</dbReference>
<dbReference type="HOGENOM" id="CLU_001771_6_3_0"/>
<comment type="similarity">
    <text evidence="2 6">Belongs to the cation transport ATPase (P-type) (TC 3.A.3) family. Type IB subfamily.</text>
</comment>
<dbReference type="InterPro" id="IPR023299">
    <property type="entry name" value="ATPase_P-typ_cyto_dom_N"/>
</dbReference>
<dbReference type="NCBIfam" id="TIGR01525">
    <property type="entry name" value="ATPase-IB_hvy"/>
    <property type="match status" value="1"/>
</dbReference>
<dbReference type="OrthoDB" id="9813266at2"/>
<dbReference type="STRING" id="1332188.L336_0310"/>
<reference evidence="8 9" key="1">
    <citation type="journal article" date="2013" name="Nat. Biotechnol.">
        <title>Genome sequences of rare, uncultured bacteria obtained by differential coverage binning of multiple metagenomes.</title>
        <authorList>
            <person name="Albertsen M."/>
            <person name="Hugenholtz P."/>
            <person name="Skarshewski A."/>
            <person name="Nielsen K.L."/>
            <person name="Tyson G.W."/>
            <person name="Nielsen P.H."/>
        </authorList>
    </citation>
    <scope>NUCLEOTIDE SEQUENCE [LARGE SCALE GENOMIC DNA]</scope>
    <source>
        <strain evidence="8">TM71</strain>
    </source>
</reference>
<name>R4PKE4_9BACT</name>
<feature type="transmembrane region" description="Helical" evidence="6">
    <location>
        <begin position="67"/>
        <end position="93"/>
    </location>
</feature>
<dbReference type="Gene3D" id="3.40.1110.10">
    <property type="entry name" value="Calcium-transporting ATPase, cytoplasmic domain N"/>
    <property type="match status" value="1"/>
</dbReference>
<dbReference type="InterPro" id="IPR023298">
    <property type="entry name" value="ATPase_P-typ_TM_dom_sf"/>
</dbReference>
<dbReference type="PANTHER" id="PTHR48085:SF5">
    <property type="entry name" value="CADMIUM_ZINC-TRANSPORTING ATPASE HMA4-RELATED"/>
    <property type="match status" value="1"/>
</dbReference>
<feature type="transmembrane region" description="Helical" evidence="6">
    <location>
        <begin position="258"/>
        <end position="279"/>
    </location>
</feature>
<gene>
    <name evidence="8" type="ORF">L336_0310</name>
</gene>
<dbReference type="RefSeq" id="WP_015641468.1">
    <property type="nucleotide sequence ID" value="NC_021219.1"/>
</dbReference>
<evidence type="ECO:0000313" key="9">
    <source>
        <dbReference type="Proteomes" id="UP000013893"/>
    </source>
</evidence>
<dbReference type="SUPFAM" id="SSF81665">
    <property type="entry name" value="Calcium ATPase, transmembrane domain M"/>
    <property type="match status" value="1"/>
</dbReference>
<dbReference type="KEGG" id="saal:L336_0310"/>
<comment type="subcellular location">
    <subcellularLocation>
        <location evidence="6">Cell membrane</location>
    </subcellularLocation>
    <subcellularLocation>
        <location evidence="1">Membrane</location>
    </subcellularLocation>
</comment>
<evidence type="ECO:0000256" key="2">
    <source>
        <dbReference type="ARBA" id="ARBA00006024"/>
    </source>
</evidence>
<accession>R4PKE4</accession>
<sequence>MTLLTEFRRQAALIAALSVLVAAGFLHLAGRAALGEAAITWYSLGVALVLAVGMIRDIMAGRYGVDILAVMAIVSTLIVGEYWATIVIVIMMVGGEALESFANARARSELSALITRAPTVAHKQMVDGSTGDVAVTTVQPNDTIVVRPGEVVPVDGVIVSGNSMLDESSITGESEPVAMGKGENVLSGSVNGESPITIRVERSASDSQYAQIVALVQAASESKAPFVRLADRYAVPFTFAAIGIALIAWMLSGDARRFAEVLVVATPCPLLLAAPVAFISGMSRAAKQGIIMKNGSSIERLSTVRSAAFDKTGTLTKGELELVEIIPQKTTNKEEVLAIAASAEQQSGHVTARAIQIEATRRLVEIRPATGISEVSGGGILCTIGHQKIVVGRRNFLVEHGVPACSLPEYPGTATYVARSNKLLGVIIYKDTVRQDAAETLRQLRQLGVKHVVMLTGDHPETAYAIAAELGMTDVRADCLPKDKVAAVRDFEPRPIMMTGDGVNDAPVLAASDVGIAMGARGATAASESADVVIMVDQLSRLVSAIKIARHTVSVAKRSVLIGIGLSIFLMLLAATGRIPAVVGASLQEVVDIIVILYALRARAGSLNTKVMV</sequence>
<dbReference type="InterPro" id="IPR001757">
    <property type="entry name" value="P_typ_ATPase"/>
</dbReference>
<keyword evidence="6" id="KW-0067">ATP-binding</keyword>
<keyword evidence="5 6" id="KW-0472">Membrane</keyword>
<feature type="transmembrane region" description="Helical" evidence="6">
    <location>
        <begin position="12"/>
        <end position="30"/>
    </location>
</feature>
<evidence type="ECO:0000256" key="4">
    <source>
        <dbReference type="ARBA" id="ARBA00022989"/>
    </source>
</evidence>
<dbReference type="SUPFAM" id="SSF81660">
    <property type="entry name" value="Metal cation-transporting ATPase, ATP-binding domain N"/>
    <property type="match status" value="1"/>
</dbReference>
<evidence type="ECO:0000256" key="6">
    <source>
        <dbReference type="RuleBase" id="RU362081"/>
    </source>
</evidence>
<evidence type="ECO:0000256" key="1">
    <source>
        <dbReference type="ARBA" id="ARBA00004370"/>
    </source>
</evidence>
<dbReference type="PATRIC" id="fig|1332188.3.peg.305"/>
<dbReference type="InterPro" id="IPR008250">
    <property type="entry name" value="ATPase_P-typ_transduc_dom_A_sf"/>
</dbReference>
<dbReference type="AlphaFoldDB" id="R4PKE4"/>
<dbReference type="Gene3D" id="2.70.150.10">
    <property type="entry name" value="Calcium-transporting ATPase, cytoplasmic transduction domain A"/>
    <property type="match status" value="1"/>
</dbReference>
<dbReference type="InterPro" id="IPR059000">
    <property type="entry name" value="ATPase_P-type_domA"/>
</dbReference>
<organism evidence="8 9">
    <name type="scientific">Candidatus Saccharimonas aalborgensis</name>
    <dbReference type="NCBI Taxonomy" id="1332188"/>
    <lineage>
        <taxon>Bacteria</taxon>
        <taxon>Candidatus Saccharimonadota</taxon>
        <taxon>Candidatus Saccharimonadia</taxon>
        <taxon>Candidatus Saccharimonadales</taxon>
        <taxon>Candidatus Saccharimonadaceae</taxon>
        <taxon>Candidatus Saccharimonas</taxon>
    </lineage>
</organism>
<dbReference type="GO" id="GO:0019829">
    <property type="term" value="F:ATPase-coupled monoatomic cation transmembrane transporter activity"/>
    <property type="evidence" value="ECO:0007669"/>
    <property type="project" value="InterPro"/>
</dbReference>
<feature type="domain" description="P-type ATPase A" evidence="7">
    <location>
        <begin position="122"/>
        <end position="217"/>
    </location>
</feature>
<keyword evidence="6" id="KW-0547">Nucleotide-binding</keyword>
<feature type="transmembrane region" description="Helical" evidence="6">
    <location>
        <begin position="37"/>
        <end position="55"/>
    </location>
</feature>
<dbReference type="InterPro" id="IPR036412">
    <property type="entry name" value="HAD-like_sf"/>
</dbReference>
<dbReference type="EMBL" id="CP005957">
    <property type="protein sequence ID" value="AGL62018.1"/>
    <property type="molecule type" value="Genomic_DNA"/>
</dbReference>
<dbReference type="PRINTS" id="PR00119">
    <property type="entry name" value="CATATPASE"/>
</dbReference>
<feature type="transmembrane region" description="Helical" evidence="6">
    <location>
        <begin position="555"/>
        <end position="575"/>
    </location>
</feature>
<dbReference type="PANTHER" id="PTHR48085">
    <property type="entry name" value="CADMIUM/ZINC-TRANSPORTING ATPASE HMA2-RELATED"/>
    <property type="match status" value="1"/>
</dbReference>
<dbReference type="GO" id="GO:0005524">
    <property type="term" value="F:ATP binding"/>
    <property type="evidence" value="ECO:0007669"/>
    <property type="project" value="UniProtKB-UniRule"/>
</dbReference>
<keyword evidence="6" id="KW-0479">Metal-binding</keyword>
<dbReference type="Proteomes" id="UP000013893">
    <property type="component" value="Chromosome"/>
</dbReference>
<evidence type="ECO:0000259" key="7">
    <source>
        <dbReference type="Pfam" id="PF00122"/>
    </source>
</evidence>
<dbReference type="SUPFAM" id="SSF56784">
    <property type="entry name" value="HAD-like"/>
    <property type="match status" value="1"/>
</dbReference>
<dbReference type="GO" id="GO:0046872">
    <property type="term" value="F:metal ion binding"/>
    <property type="evidence" value="ECO:0007669"/>
    <property type="project" value="UniProtKB-KW"/>
</dbReference>
<proteinExistence type="inferred from homology"/>
<dbReference type="GO" id="GO:0015086">
    <property type="term" value="F:cadmium ion transmembrane transporter activity"/>
    <property type="evidence" value="ECO:0007669"/>
    <property type="project" value="TreeGrafter"/>
</dbReference>
<dbReference type="SUPFAM" id="SSF81653">
    <property type="entry name" value="Calcium ATPase, transduction domain A"/>
    <property type="match status" value="1"/>
</dbReference>
<dbReference type="Gene3D" id="3.40.50.1000">
    <property type="entry name" value="HAD superfamily/HAD-like"/>
    <property type="match status" value="1"/>
</dbReference>
<protein>
    <submittedName>
        <fullName evidence="8">Heavy metal translocating P-type ATPase</fullName>
    </submittedName>
</protein>
<dbReference type="PRINTS" id="PR00120">
    <property type="entry name" value="HATPASE"/>
</dbReference>
<evidence type="ECO:0000313" key="8">
    <source>
        <dbReference type="EMBL" id="AGL62018.1"/>
    </source>
</evidence>